<protein>
    <recommendedName>
        <fullName evidence="3">mannose-6-phosphate isomerase</fullName>
        <ecNumber evidence="3">5.3.1.8</ecNumber>
    </recommendedName>
    <alternativeName>
        <fullName evidence="7">Phosphohexomutase</fullName>
    </alternativeName>
    <alternativeName>
        <fullName evidence="8">Phosphomannose isomerase</fullName>
    </alternativeName>
</protein>
<evidence type="ECO:0000256" key="10">
    <source>
        <dbReference type="PIRSR" id="PIRSR001480-2"/>
    </source>
</evidence>
<dbReference type="PANTHER" id="PTHR10309">
    <property type="entry name" value="MANNOSE-6-PHOSPHATE ISOMERASE"/>
    <property type="match status" value="1"/>
</dbReference>
<keyword evidence="4 10" id="KW-0479">Metal-binding</keyword>
<dbReference type="InterPro" id="IPR011051">
    <property type="entry name" value="RmlC_Cupin_sf"/>
</dbReference>
<dbReference type="Pfam" id="PF20511">
    <property type="entry name" value="PMI_typeI_cat"/>
    <property type="match status" value="1"/>
</dbReference>
<dbReference type="Gene3D" id="2.60.120.10">
    <property type="entry name" value="Jelly Rolls"/>
    <property type="match status" value="2"/>
</dbReference>
<feature type="domain" description="Phosphomannose isomerase type I catalytic" evidence="11">
    <location>
        <begin position="2"/>
        <end position="144"/>
    </location>
</feature>
<dbReference type="GO" id="GO:0005975">
    <property type="term" value="P:carbohydrate metabolic process"/>
    <property type="evidence" value="ECO:0007669"/>
    <property type="project" value="InterPro"/>
</dbReference>
<dbReference type="InterPro" id="IPR049071">
    <property type="entry name" value="MPI_cupin_dom"/>
</dbReference>
<dbReference type="PIRSF" id="PIRSF001480">
    <property type="entry name" value="Mannose-6-phosphate_isomerase"/>
    <property type="match status" value="1"/>
</dbReference>
<comment type="catalytic activity">
    <reaction evidence="1">
        <text>D-mannose 6-phosphate = D-fructose 6-phosphate</text>
        <dbReference type="Rhea" id="RHEA:12356"/>
        <dbReference type="ChEBI" id="CHEBI:58735"/>
        <dbReference type="ChEBI" id="CHEBI:61527"/>
        <dbReference type="EC" id="5.3.1.8"/>
    </reaction>
</comment>
<evidence type="ECO:0000256" key="7">
    <source>
        <dbReference type="ARBA" id="ARBA00029741"/>
    </source>
</evidence>
<dbReference type="SUPFAM" id="SSF51182">
    <property type="entry name" value="RmlC-like cupins"/>
    <property type="match status" value="1"/>
</dbReference>
<comment type="caution">
    <text evidence="13">The sequence shown here is derived from an EMBL/GenBank/DDBJ whole genome shotgun (WGS) entry which is preliminary data.</text>
</comment>
<evidence type="ECO:0000259" key="12">
    <source>
        <dbReference type="Pfam" id="PF21621"/>
    </source>
</evidence>
<dbReference type="GO" id="GO:0005829">
    <property type="term" value="C:cytosol"/>
    <property type="evidence" value="ECO:0007669"/>
    <property type="project" value="TreeGrafter"/>
</dbReference>
<evidence type="ECO:0000256" key="5">
    <source>
        <dbReference type="ARBA" id="ARBA00022833"/>
    </source>
</evidence>
<dbReference type="Gene3D" id="1.10.441.10">
    <property type="entry name" value="Phosphomannose Isomerase, domain 2"/>
    <property type="match status" value="1"/>
</dbReference>
<evidence type="ECO:0000256" key="9">
    <source>
        <dbReference type="PIRSR" id="PIRSR001480-1"/>
    </source>
</evidence>
<dbReference type="Proteomes" id="UP001156690">
    <property type="component" value="Unassembled WGS sequence"/>
</dbReference>
<dbReference type="NCBIfam" id="TIGR00218">
    <property type="entry name" value="manA"/>
    <property type="match status" value="1"/>
</dbReference>
<dbReference type="InterPro" id="IPR016305">
    <property type="entry name" value="Mannose-6-P_Isomerase"/>
</dbReference>
<dbReference type="Pfam" id="PF21621">
    <property type="entry name" value="MPI_cupin_dom"/>
    <property type="match status" value="1"/>
</dbReference>
<dbReference type="InterPro" id="IPR001250">
    <property type="entry name" value="Man6P_Isoase-1"/>
</dbReference>
<evidence type="ECO:0000256" key="3">
    <source>
        <dbReference type="ARBA" id="ARBA00011956"/>
    </source>
</evidence>
<evidence type="ECO:0000256" key="8">
    <source>
        <dbReference type="ARBA" id="ARBA00030762"/>
    </source>
</evidence>
<dbReference type="InterPro" id="IPR018050">
    <property type="entry name" value="Pmannose_isomerase-type1_CS"/>
</dbReference>
<evidence type="ECO:0000256" key="1">
    <source>
        <dbReference type="ARBA" id="ARBA00000757"/>
    </source>
</evidence>
<dbReference type="AlphaFoldDB" id="A0AAV5NWF8"/>
<dbReference type="PANTHER" id="PTHR10309:SF0">
    <property type="entry name" value="MANNOSE-6-PHOSPHATE ISOMERASE"/>
    <property type="match status" value="1"/>
</dbReference>
<dbReference type="GO" id="GO:0008270">
    <property type="term" value="F:zinc ion binding"/>
    <property type="evidence" value="ECO:0007669"/>
    <property type="project" value="InterPro"/>
</dbReference>
<keyword evidence="6 13" id="KW-0413">Isomerase</keyword>
<feature type="domain" description="Mannose-6-phosphate isomerase cupin" evidence="12">
    <location>
        <begin position="315"/>
        <end position="391"/>
    </location>
</feature>
<dbReference type="GO" id="GO:0004476">
    <property type="term" value="F:mannose-6-phosphate isomerase activity"/>
    <property type="evidence" value="ECO:0007669"/>
    <property type="project" value="UniProtKB-EC"/>
</dbReference>
<keyword evidence="5 10" id="KW-0862">Zinc</keyword>
<sequence>MIYKLINTVKNFDWGSKTAFNELYNIPNEQALPQAELWMGTHPNGGSKVSLRNGKIILLSELISESSKNIKCSNELPFLMKILAAQAPLSIQVHPDKESAILGFERENEQGLSLSSPTRNYKDSNHKPELIYAISPYLSMNGFRSPAEIFRIFSALEIEKLSPLISKLMNDESEEVVLHDFFVGLLSLENKIKYQVIKELDTLTGRSWDNVDIREAMSLAKKLISLYKTDIGVFSPLFLNIIRLEPGEAMFLNAKTPHSYVQGVGVEVMANSDNVLRAGLTSKYIDIPELISNTNFISTQRDNIKVSPIKMGEVLRYPVPVNDFCFEVIHVQASVEINSKKAEILLCLEGRSRVFFDGDEVLISKGESVFLSGSLGKYNLMGAAKLVRVYV</sequence>
<accession>A0AAV5NWF8</accession>
<feature type="binding site" evidence="10">
    <location>
        <position position="94"/>
    </location>
    <ligand>
        <name>Zn(2+)</name>
        <dbReference type="ChEBI" id="CHEBI:29105"/>
    </ligand>
</feature>
<dbReference type="EMBL" id="BSNX01000056">
    <property type="protein sequence ID" value="GLQ74584.1"/>
    <property type="molecule type" value="Genomic_DNA"/>
</dbReference>
<feature type="binding site" evidence="10">
    <location>
        <position position="92"/>
    </location>
    <ligand>
        <name>Zn(2+)</name>
        <dbReference type="ChEBI" id="CHEBI:29105"/>
    </ligand>
</feature>
<dbReference type="EC" id="5.3.1.8" evidence="3"/>
<evidence type="ECO:0000313" key="13">
    <source>
        <dbReference type="EMBL" id="GLQ74584.1"/>
    </source>
</evidence>
<organism evidence="13 14">
    <name type="scientific">Vibrio penaeicida</name>
    <dbReference type="NCBI Taxonomy" id="104609"/>
    <lineage>
        <taxon>Bacteria</taxon>
        <taxon>Pseudomonadati</taxon>
        <taxon>Pseudomonadota</taxon>
        <taxon>Gammaproteobacteria</taxon>
        <taxon>Vibrionales</taxon>
        <taxon>Vibrionaceae</taxon>
        <taxon>Vibrio</taxon>
    </lineage>
</organism>
<evidence type="ECO:0000259" key="11">
    <source>
        <dbReference type="Pfam" id="PF20511"/>
    </source>
</evidence>
<dbReference type="RefSeq" id="WP_224055273.1">
    <property type="nucleotide sequence ID" value="NZ_AP025144.1"/>
</dbReference>
<evidence type="ECO:0000256" key="6">
    <source>
        <dbReference type="ARBA" id="ARBA00023235"/>
    </source>
</evidence>
<reference evidence="14" key="1">
    <citation type="journal article" date="2019" name="Int. J. Syst. Evol. Microbiol.">
        <title>The Global Catalogue of Microorganisms (GCM) 10K type strain sequencing project: providing services to taxonomists for standard genome sequencing and annotation.</title>
        <authorList>
            <consortium name="The Broad Institute Genomics Platform"/>
            <consortium name="The Broad Institute Genome Sequencing Center for Infectious Disease"/>
            <person name="Wu L."/>
            <person name="Ma J."/>
        </authorList>
    </citation>
    <scope>NUCLEOTIDE SEQUENCE [LARGE SCALE GENOMIC DNA]</scope>
    <source>
        <strain evidence="14">NBRC 15640</strain>
    </source>
</reference>
<proteinExistence type="inferred from homology"/>
<evidence type="ECO:0000313" key="14">
    <source>
        <dbReference type="Proteomes" id="UP001156690"/>
    </source>
</evidence>
<evidence type="ECO:0000256" key="2">
    <source>
        <dbReference type="ARBA" id="ARBA00010772"/>
    </source>
</evidence>
<feature type="binding site" evidence="10">
    <location>
        <position position="258"/>
    </location>
    <ligand>
        <name>Zn(2+)</name>
        <dbReference type="ChEBI" id="CHEBI:29105"/>
    </ligand>
</feature>
<keyword evidence="14" id="KW-1185">Reference proteome</keyword>
<feature type="active site" evidence="9">
    <location>
        <position position="277"/>
    </location>
</feature>
<comment type="similarity">
    <text evidence="2">Belongs to the mannose-6-phosphate isomerase type 1 family.</text>
</comment>
<dbReference type="InterPro" id="IPR014710">
    <property type="entry name" value="RmlC-like_jellyroll"/>
</dbReference>
<gene>
    <name evidence="13" type="primary">manA</name>
    <name evidence="13" type="ORF">GCM10007932_39450</name>
</gene>
<name>A0AAV5NWF8_9VIBR</name>
<comment type="cofactor">
    <cofactor evidence="10">
        <name>Zn(2+)</name>
        <dbReference type="ChEBI" id="CHEBI:29105"/>
    </cofactor>
    <text evidence="10">Binds 1 zinc ion per subunit.</text>
</comment>
<dbReference type="PROSITE" id="PS00965">
    <property type="entry name" value="PMI_I_1"/>
    <property type="match status" value="1"/>
</dbReference>
<dbReference type="CDD" id="cd07011">
    <property type="entry name" value="cupin_PMI_type_I_N"/>
    <property type="match status" value="1"/>
</dbReference>
<evidence type="ECO:0000256" key="4">
    <source>
        <dbReference type="ARBA" id="ARBA00022723"/>
    </source>
</evidence>
<dbReference type="PRINTS" id="PR00714">
    <property type="entry name" value="MAN6PISMRASE"/>
</dbReference>
<feature type="binding site" evidence="10">
    <location>
        <position position="129"/>
    </location>
    <ligand>
        <name>Zn(2+)</name>
        <dbReference type="ChEBI" id="CHEBI:29105"/>
    </ligand>
</feature>
<dbReference type="InterPro" id="IPR046457">
    <property type="entry name" value="PMI_typeI_cat"/>
</dbReference>
<dbReference type="GO" id="GO:0009298">
    <property type="term" value="P:GDP-mannose biosynthetic process"/>
    <property type="evidence" value="ECO:0007669"/>
    <property type="project" value="InterPro"/>
</dbReference>